<accession>A0A5C6X0K8</accession>
<dbReference type="Proteomes" id="UP000321412">
    <property type="component" value="Unassembled WGS sequence"/>
</dbReference>
<gene>
    <name evidence="3" type="ORF">FRC98_16325</name>
</gene>
<comment type="caution">
    <text evidence="3">The sequence shown here is derived from an EMBL/GenBank/DDBJ whole genome shotgun (WGS) entry which is preliminary data.</text>
</comment>
<sequence length="333" mass="36662">MNSNIPHRAGGGLLHVMRTLHLNQRGTSMTEFVMFLPVFVLIFVGIFELGRLYDFSLRARGMAFTDTISRFRQVQDTSFRDAITSNGLARKAISPLSASVDSTSQLFRTPPNQRAGVREVLAQRDLKAYSQTSGLGQHGSLGEALGRINLARQAGVEVTAVDHMITHDLTLFVGPSALASELFDDRPQNRLDTSMSGQGDSLLQTLANKVNETITSAGARSALAANIRYGTLTGRFDNSVHIASVGDVEVSAWYSVLAPTYAHSDDRKNGQMATFASRLTIEGNNHKPYRDILAFRTNPELPILPDEYEVPNPADEDLQDHFELPLNYGDDFY</sequence>
<reference evidence="3 4" key="1">
    <citation type="submission" date="2019-08" db="EMBL/GenBank/DDBJ databases">
        <title>Bradymonadales sp. TMQ4.</title>
        <authorList>
            <person name="Liang Q."/>
        </authorList>
    </citation>
    <scope>NUCLEOTIDE SEQUENCE [LARGE SCALE GENOMIC DNA]</scope>
    <source>
        <strain evidence="3 4">TMQ4</strain>
    </source>
</reference>
<feature type="domain" description="TadE-like" evidence="2">
    <location>
        <begin position="26"/>
        <end position="54"/>
    </location>
</feature>
<dbReference type="EMBL" id="VOSM01000009">
    <property type="protein sequence ID" value="TXD35381.1"/>
    <property type="molecule type" value="Genomic_DNA"/>
</dbReference>
<evidence type="ECO:0000313" key="3">
    <source>
        <dbReference type="EMBL" id="TXD35381.1"/>
    </source>
</evidence>
<protein>
    <submittedName>
        <fullName evidence="3">Pilus assembly protein</fullName>
    </submittedName>
</protein>
<keyword evidence="1" id="KW-0472">Membrane</keyword>
<dbReference type="AlphaFoldDB" id="A0A5C6X0K8"/>
<keyword evidence="1" id="KW-0812">Transmembrane</keyword>
<keyword evidence="4" id="KW-1185">Reference proteome</keyword>
<proteinExistence type="predicted"/>
<evidence type="ECO:0000259" key="2">
    <source>
        <dbReference type="Pfam" id="PF07811"/>
    </source>
</evidence>
<evidence type="ECO:0000256" key="1">
    <source>
        <dbReference type="SAM" id="Phobius"/>
    </source>
</evidence>
<dbReference type="Pfam" id="PF07811">
    <property type="entry name" value="TadE"/>
    <property type="match status" value="1"/>
</dbReference>
<feature type="transmembrane region" description="Helical" evidence="1">
    <location>
        <begin position="32"/>
        <end position="53"/>
    </location>
</feature>
<keyword evidence="1" id="KW-1133">Transmembrane helix</keyword>
<dbReference type="InterPro" id="IPR012495">
    <property type="entry name" value="TadE-like_dom"/>
</dbReference>
<dbReference type="OrthoDB" id="5496175at2"/>
<organism evidence="3 4">
    <name type="scientific">Lujinxingia vulgaris</name>
    <dbReference type="NCBI Taxonomy" id="2600176"/>
    <lineage>
        <taxon>Bacteria</taxon>
        <taxon>Deltaproteobacteria</taxon>
        <taxon>Bradymonadales</taxon>
        <taxon>Lujinxingiaceae</taxon>
        <taxon>Lujinxingia</taxon>
    </lineage>
</organism>
<name>A0A5C6X0K8_9DELT</name>
<evidence type="ECO:0000313" key="4">
    <source>
        <dbReference type="Proteomes" id="UP000321412"/>
    </source>
</evidence>